<evidence type="ECO:0000313" key="3">
    <source>
        <dbReference type="EMBL" id="MDZ7276822.1"/>
    </source>
</evidence>
<dbReference type="InterPro" id="IPR016032">
    <property type="entry name" value="Sig_transdc_resp-reg_C-effctor"/>
</dbReference>
<feature type="domain" description="HTH luxR-type" evidence="2">
    <location>
        <begin position="136"/>
        <end position="193"/>
    </location>
</feature>
<sequence length="225" mass="25525">MHTHHIIYYSSDKLAALGLQELLKDFASDDRVYQQWSLSDALTKSSQQPPRLFICIFHENMLLTGTLKAFFALRQRYPAMPILLLTRRLIPLFNGVGQHLSQFSVMDLKSPYKAIMSHIKACLDGSSSNFPALAADIMLSDRSLQALLMQAWGYSVEQIARHIAVSTKTVNASKMQALSALHIKTRHEMVDLLMIIDELRMIVSWLRMRPEAECRLSDATTMTTV</sequence>
<dbReference type="EMBL" id="JAOBTT010000001">
    <property type="protein sequence ID" value="MDZ7276822.1"/>
    <property type="molecule type" value="Genomic_DNA"/>
</dbReference>
<evidence type="ECO:0000256" key="1">
    <source>
        <dbReference type="ARBA" id="ARBA00023125"/>
    </source>
</evidence>
<gene>
    <name evidence="3" type="ORF">N4G40_00790</name>
</gene>
<keyword evidence="1" id="KW-0238">DNA-binding</keyword>
<dbReference type="InterPro" id="IPR000792">
    <property type="entry name" value="Tscrpt_reg_LuxR_C"/>
</dbReference>
<dbReference type="Pfam" id="PF00196">
    <property type="entry name" value="GerE"/>
    <property type="match status" value="1"/>
</dbReference>
<accession>A0ABU5LA67</accession>
<reference evidence="4" key="1">
    <citation type="submission" date="2023-07" db="EMBL/GenBank/DDBJ databases">
        <title>Structural and functional analysis of rice phyllospheric bacteria for their antimicrobial properties and defense elicitation against blast disease.</title>
        <authorList>
            <person name="Sahu K.P."/>
            <person name="Asharani P."/>
            <person name="Kumar M."/>
            <person name="Reddy B."/>
            <person name="Kumar A."/>
        </authorList>
    </citation>
    <scope>NUCLEOTIDE SEQUENCE [LARGE SCALE GENOMIC DNA]</scope>
    <source>
        <strain evidence="4">OsEp_Plm_30P10</strain>
    </source>
</reference>
<name>A0ABU5LA67_9GAMM</name>
<comment type="caution">
    <text evidence="3">The sequence shown here is derived from an EMBL/GenBank/DDBJ whole genome shotgun (WGS) entry which is preliminary data.</text>
</comment>
<keyword evidence="4" id="KW-1185">Reference proteome</keyword>
<organism evidence="3 4">
    <name type="scientific">Pantoea eucrina</name>
    <dbReference type="NCBI Taxonomy" id="472693"/>
    <lineage>
        <taxon>Bacteria</taxon>
        <taxon>Pseudomonadati</taxon>
        <taxon>Pseudomonadota</taxon>
        <taxon>Gammaproteobacteria</taxon>
        <taxon>Enterobacterales</taxon>
        <taxon>Erwiniaceae</taxon>
        <taxon>Pantoea</taxon>
    </lineage>
</organism>
<dbReference type="SUPFAM" id="SSF46894">
    <property type="entry name" value="C-terminal effector domain of the bipartite response regulators"/>
    <property type="match status" value="1"/>
</dbReference>
<evidence type="ECO:0000259" key="2">
    <source>
        <dbReference type="SMART" id="SM00421"/>
    </source>
</evidence>
<dbReference type="RefSeq" id="WP_322541041.1">
    <property type="nucleotide sequence ID" value="NZ_JAOBTT010000001.1"/>
</dbReference>
<dbReference type="Proteomes" id="UP001288620">
    <property type="component" value="Unassembled WGS sequence"/>
</dbReference>
<protein>
    <submittedName>
        <fullName evidence="3">LuxR C-terminal-related transcriptional regulator</fullName>
    </submittedName>
</protein>
<evidence type="ECO:0000313" key="4">
    <source>
        <dbReference type="Proteomes" id="UP001288620"/>
    </source>
</evidence>
<proteinExistence type="predicted"/>
<dbReference type="Gene3D" id="3.40.50.2300">
    <property type="match status" value="1"/>
</dbReference>
<dbReference type="SMART" id="SM00421">
    <property type="entry name" value="HTH_LUXR"/>
    <property type="match status" value="1"/>
</dbReference>